<organism evidence="11 12">
    <name type="scientific">Helicobacter mastomyrinus</name>
    <dbReference type="NCBI Taxonomy" id="287948"/>
    <lineage>
        <taxon>Bacteria</taxon>
        <taxon>Pseudomonadati</taxon>
        <taxon>Campylobacterota</taxon>
        <taxon>Epsilonproteobacteria</taxon>
        <taxon>Campylobacterales</taxon>
        <taxon>Helicobacteraceae</taxon>
        <taxon>Helicobacter</taxon>
    </lineage>
</organism>
<reference evidence="11 12" key="1">
    <citation type="submission" date="2024-02" db="EMBL/GenBank/DDBJ databases">
        <title>Genome and pathogenicity analysis of Helicobacter mastomyrinus isolated from mice.</title>
        <authorList>
            <person name="Zhu L."/>
        </authorList>
    </citation>
    <scope>NUCLEOTIDE SEQUENCE [LARGE SCALE GENOMIC DNA]</scope>
    <source>
        <strain evidence="11 12">Hm-17</strain>
    </source>
</reference>
<feature type="domain" description="Phosphoethanolamine transferase N-terminal" evidence="10">
    <location>
        <begin position="61"/>
        <end position="207"/>
    </location>
</feature>
<evidence type="ECO:0000256" key="3">
    <source>
        <dbReference type="ARBA" id="ARBA00022519"/>
    </source>
</evidence>
<dbReference type="PANTHER" id="PTHR30443">
    <property type="entry name" value="INNER MEMBRANE PROTEIN"/>
    <property type="match status" value="1"/>
</dbReference>
<evidence type="ECO:0000259" key="10">
    <source>
        <dbReference type="Pfam" id="PF08019"/>
    </source>
</evidence>
<dbReference type="Proteomes" id="UP001434737">
    <property type="component" value="Chromosome"/>
</dbReference>
<dbReference type="EMBL" id="CP145316">
    <property type="protein sequence ID" value="XAM18445.1"/>
    <property type="molecule type" value="Genomic_DNA"/>
</dbReference>
<accession>A0ABZ3F8A9</accession>
<evidence type="ECO:0000256" key="5">
    <source>
        <dbReference type="ARBA" id="ARBA00022692"/>
    </source>
</evidence>
<sequence length="527" mass="59857">MFALLKKYFRFPLNYHFLTLFGAIFIVLCLNHSFNTTFDELATRIELSYLTWLNALIHIGILMLGLEILCLRFSVKYMLGFILLLSSVCGFYMDSLGVLINEDIIQSVLETHADEALDMISLGFIGYVTILGILPCVLLSAIKLKKIPFMQACKQKIYILGILSIFISASYAIWGKDIIFVFKAQKSLATMPNPIAPIRSTILYIQNSQERQFTPILIAQDAHLAANTPPQIVLLVIGESARSANFSLNGYPKPTNPYTESLNVISFKDFYSCGVITAISVPCMLTHYTHKTYTHRNLSLYVNNILDIAQSVGYEVWYLGNNGGKCIGGCDRNIAHKILYPTDSFDGVILPDIQHIIQNAQKRQKHIFIIAHQYGSHGASYVNRYPVDFTYFTPVCTHKELSKCDYEEIVNAYDNTLRYGDWVLAQMIHILQKSSMRSMLWYVSDHGESLGELGQYMHGGLGYNLAPKYQKHIPSIMWFSTQWGQLPNLALNHINTTLNHDYVFHTLLHILGIQTQDYDENLDILKP</sequence>
<name>A0ABZ3F8A9_9HELI</name>
<dbReference type="Pfam" id="PF00884">
    <property type="entry name" value="Sulfatase"/>
    <property type="match status" value="1"/>
</dbReference>
<dbReference type="InterPro" id="IPR012549">
    <property type="entry name" value="EptA-like_N"/>
</dbReference>
<evidence type="ECO:0000256" key="1">
    <source>
        <dbReference type="ARBA" id="ARBA00004429"/>
    </source>
</evidence>
<feature type="domain" description="Sulfatase N-terminal" evidence="9">
    <location>
        <begin position="232"/>
        <end position="513"/>
    </location>
</feature>
<dbReference type="Pfam" id="PF08019">
    <property type="entry name" value="EptA_B_N"/>
    <property type="match status" value="1"/>
</dbReference>
<gene>
    <name evidence="11" type="ORF">V3I05_01825</name>
</gene>
<dbReference type="RefSeq" id="WP_343353836.1">
    <property type="nucleotide sequence ID" value="NZ_CP145316.1"/>
</dbReference>
<evidence type="ECO:0000256" key="6">
    <source>
        <dbReference type="ARBA" id="ARBA00022989"/>
    </source>
</evidence>
<evidence type="ECO:0000256" key="4">
    <source>
        <dbReference type="ARBA" id="ARBA00022679"/>
    </source>
</evidence>
<keyword evidence="7 8" id="KW-0472">Membrane</keyword>
<keyword evidence="4" id="KW-0808">Transferase</keyword>
<comment type="subcellular location">
    <subcellularLocation>
        <location evidence="1">Cell inner membrane</location>
        <topology evidence="1">Multi-pass membrane protein</topology>
    </subcellularLocation>
</comment>
<dbReference type="Gene3D" id="3.40.720.10">
    <property type="entry name" value="Alkaline Phosphatase, subunit A"/>
    <property type="match status" value="1"/>
</dbReference>
<evidence type="ECO:0000313" key="11">
    <source>
        <dbReference type="EMBL" id="XAM18445.1"/>
    </source>
</evidence>
<dbReference type="InterPro" id="IPR000917">
    <property type="entry name" value="Sulfatase_N"/>
</dbReference>
<dbReference type="CDD" id="cd16017">
    <property type="entry name" value="LptA"/>
    <property type="match status" value="1"/>
</dbReference>
<evidence type="ECO:0000313" key="12">
    <source>
        <dbReference type="Proteomes" id="UP001434737"/>
    </source>
</evidence>
<dbReference type="InterPro" id="IPR040423">
    <property type="entry name" value="PEA_transferase"/>
</dbReference>
<dbReference type="InterPro" id="IPR017850">
    <property type="entry name" value="Alkaline_phosphatase_core_sf"/>
</dbReference>
<feature type="transmembrane region" description="Helical" evidence="8">
    <location>
        <begin position="49"/>
        <end position="70"/>
    </location>
</feature>
<evidence type="ECO:0000259" key="9">
    <source>
        <dbReference type="Pfam" id="PF00884"/>
    </source>
</evidence>
<keyword evidence="2" id="KW-1003">Cell membrane</keyword>
<dbReference type="PANTHER" id="PTHR30443:SF0">
    <property type="entry name" value="PHOSPHOETHANOLAMINE TRANSFERASE EPTA"/>
    <property type="match status" value="1"/>
</dbReference>
<feature type="transmembrane region" description="Helical" evidence="8">
    <location>
        <begin position="12"/>
        <end position="34"/>
    </location>
</feature>
<feature type="transmembrane region" description="Helical" evidence="8">
    <location>
        <begin position="120"/>
        <end position="144"/>
    </location>
</feature>
<dbReference type="InterPro" id="IPR058130">
    <property type="entry name" value="PEA_transf_C"/>
</dbReference>
<keyword evidence="5 8" id="KW-0812">Transmembrane</keyword>
<protein>
    <submittedName>
        <fullName evidence="11">Sulfatase-like hydrolase/transferase</fullName>
    </submittedName>
</protein>
<evidence type="ECO:0000256" key="8">
    <source>
        <dbReference type="SAM" id="Phobius"/>
    </source>
</evidence>
<dbReference type="SUPFAM" id="SSF53649">
    <property type="entry name" value="Alkaline phosphatase-like"/>
    <property type="match status" value="1"/>
</dbReference>
<keyword evidence="3" id="KW-0997">Cell inner membrane</keyword>
<keyword evidence="12" id="KW-1185">Reference proteome</keyword>
<feature type="transmembrane region" description="Helical" evidence="8">
    <location>
        <begin position="156"/>
        <end position="174"/>
    </location>
</feature>
<feature type="transmembrane region" description="Helical" evidence="8">
    <location>
        <begin position="77"/>
        <end position="100"/>
    </location>
</feature>
<keyword evidence="6 8" id="KW-1133">Transmembrane helix</keyword>
<proteinExistence type="predicted"/>
<evidence type="ECO:0000256" key="2">
    <source>
        <dbReference type="ARBA" id="ARBA00022475"/>
    </source>
</evidence>
<evidence type="ECO:0000256" key="7">
    <source>
        <dbReference type="ARBA" id="ARBA00023136"/>
    </source>
</evidence>